<dbReference type="GO" id="GO:0003729">
    <property type="term" value="F:mRNA binding"/>
    <property type="evidence" value="ECO:0007669"/>
    <property type="project" value="TreeGrafter"/>
</dbReference>
<feature type="region of interest" description="Disordered" evidence="6">
    <location>
        <begin position="583"/>
        <end position="603"/>
    </location>
</feature>
<feature type="compositionally biased region" description="Basic and acidic residues" evidence="6">
    <location>
        <begin position="583"/>
        <end position="595"/>
    </location>
</feature>
<reference evidence="8" key="1">
    <citation type="submission" date="2018-04" db="EMBL/GenBank/DDBJ databases">
        <title>Transcriptome assembly of Sipha flava.</title>
        <authorList>
            <person name="Scully E.D."/>
            <person name="Geib S.M."/>
            <person name="Palmer N.A."/>
            <person name="Koch K."/>
            <person name="Bradshaw J."/>
            <person name="Heng-Moss T."/>
            <person name="Sarath G."/>
        </authorList>
    </citation>
    <scope>NUCLEOTIDE SEQUENCE</scope>
</reference>
<gene>
    <name evidence="8" type="primary">RBM19</name>
    <name evidence="8" type="ORF">g.183160</name>
</gene>
<accession>A0A2S2QI99</accession>
<dbReference type="CDD" id="cd12571">
    <property type="entry name" value="RRM6_RBM19"/>
    <property type="match status" value="1"/>
</dbReference>
<proteinExistence type="predicted"/>
<keyword evidence="3 5" id="KW-0694">RNA-binding</keyword>
<dbReference type="InterPro" id="IPR035979">
    <property type="entry name" value="RBD_domain_sf"/>
</dbReference>
<feature type="domain" description="RRM" evidence="7">
    <location>
        <begin position="2"/>
        <end position="79"/>
    </location>
</feature>
<evidence type="ECO:0000256" key="4">
    <source>
        <dbReference type="ARBA" id="ARBA00023242"/>
    </source>
</evidence>
<dbReference type="Gene3D" id="3.30.70.330">
    <property type="match status" value="6"/>
</dbReference>
<dbReference type="InterPro" id="IPR051945">
    <property type="entry name" value="RRM_MRD1_RNA_proc_ribogen"/>
</dbReference>
<organism evidence="8">
    <name type="scientific">Sipha flava</name>
    <name type="common">yellow sugarcane aphid</name>
    <dbReference type="NCBI Taxonomy" id="143950"/>
    <lineage>
        <taxon>Eukaryota</taxon>
        <taxon>Metazoa</taxon>
        <taxon>Ecdysozoa</taxon>
        <taxon>Arthropoda</taxon>
        <taxon>Hexapoda</taxon>
        <taxon>Insecta</taxon>
        <taxon>Pterygota</taxon>
        <taxon>Neoptera</taxon>
        <taxon>Paraneoptera</taxon>
        <taxon>Hemiptera</taxon>
        <taxon>Sternorrhyncha</taxon>
        <taxon>Aphidomorpha</taxon>
        <taxon>Aphidoidea</taxon>
        <taxon>Aphididae</taxon>
        <taxon>Sipha</taxon>
    </lineage>
</organism>
<dbReference type="InterPro" id="IPR034421">
    <property type="entry name" value="RBM19_RRM6"/>
</dbReference>
<protein>
    <submittedName>
        <fullName evidence="8">Putative RNA-binding protein 19</fullName>
    </submittedName>
</protein>
<evidence type="ECO:0000256" key="3">
    <source>
        <dbReference type="ARBA" id="ARBA00022884"/>
    </source>
</evidence>
<dbReference type="CDD" id="cd12564">
    <property type="entry name" value="RRM1_RBM19"/>
    <property type="match status" value="1"/>
</dbReference>
<feature type="domain" description="RRM" evidence="7">
    <location>
        <begin position="711"/>
        <end position="791"/>
    </location>
</feature>
<dbReference type="SMART" id="SM00360">
    <property type="entry name" value="RRM"/>
    <property type="match status" value="6"/>
</dbReference>
<dbReference type="InterPro" id="IPR034423">
    <property type="entry name" value="RBM19_RRM5"/>
</dbReference>
<keyword evidence="4" id="KW-0539">Nucleus</keyword>
<dbReference type="GO" id="GO:0005730">
    <property type="term" value="C:nucleolus"/>
    <property type="evidence" value="ECO:0007669"/>
    <property type="project" value="TreeGrafter"/>
</dbReference>
<evidence type="ECO:0000259" key="7">
    <source>
        <dbReference type="PROSITE" id="PS50102"/>
    </source>
</evidence>
<name>A0A2S2QI99_9HEMI</name>
<dbReference type="AlphaFoldDB" id="A0A2S2QI99"/>
<comment type="subcellular location">
    <subcellularLocation>
        <location evidence="1">Nucleus</location>
    </subcellularLocation>
</comment>
<sequence length="832" mass="95003">MSRLIVKNLPKTITENKLRETFSQKGVITDVQLKYTKDGKFRNFAFIGFQNAEEANAAQEYFNNTFLNSLRIKVEQCSELGDENKPKSWSKYAVDSTAYKKEHNTTEIKKEGIIKNEHKKIKKSKLQPEVEEKLKQYLSDPSFAEFLETHGQEKILKDIKEKCIPEEVSQEKSDEVSINKIANADISDFQYLKIKSGIKSEVEILKNPVTNTEYHTIIIRGLPYKVKKSMLKEFFKPLKLDSIRLPPKIKGVAYIGFKNKSDAEQCLIKNKSFLNGKRILLYPMKTEADKLEENNKYSGRNPDWQKQEDSLLHEETIAESGRIFVRNLPFITTEEELQTMFEKYGPVTEVIIPVDKISRQVKGYGLITFLMPEHAVKAYSELDGTVFHGRMMHLLPGKAKVNAENETVNEGSSFKKKKMLKLKSEAGLSHNWNSLFLGQNAVADIIAKTYNTSKENVLIGDNAAVRLALGESQIVSDTKIYLENHGVKLDVFNQTVINRSKNVILVKNLPANTTEMEIKDIFSKYGLVNKVVLPPSGVTGLVEFVQNSEAKTAFRQLAYSKFKHLPLYLEWAPDKVFTHVSEHIDENPKTNSEKQELEDDIDEPESDTTLFIKNINFSTTEENITKHFESCGKIANVTVARRKDPSQPGQLLSMGYGFIQFYRQKSLNEALKTKQFSMLDDHSIELKRSNRTLQSATVVDRKQCKLYEESTKILVRNIPFQASIQEVINLFKTFGELKGLRMPKKMVGTGTHRGFAFVEYNSKTEAKAAMDSLCQSTHLYGRRLVLEWAQAGENLDEMRKRTADQYQSLGGIKKHCKSVADIQIEENENKEL</sequence>
<feature type="domain" description="RRM" evidence="7">
    <location>
        <begin position="608"/>
        <end position="691"/>
    </location>
</feature>
<dbReference type="InterPro" id="IPR000504">
    <property type="entry name" value="RRM_dom"/>
</dbReference>
<dbReference type="InterPro" id="IPR012677">
    <property type="entry name" value="Nucleotide-bd_a/b_plait_sf"/>
</dbReference>
<dbReference type="PROSITE" id="PS50102">
    <property type="entry name" value="RRM"/>
    <property type="match status" value="6"/>
</dbReference>
<feature type="domain" description="RRM" evidence="7">
    <location>
        <begin position="215"/>
        <end position="286"/>
    </location>
</feature>
<evidence type="ECO:0000256" key="1">
    <source>
        <dbReference type="ARBA" id="ARBA00004123"/>
    </source>
</evidence>
<keyword evidence="2" id="KW-0677">Repeat</keyword>
<feature type="domain" description="RRM" evidence="7">
    <location>
        <begin position="321"/>
        <end position="399"/>
    </location>
</feature>
<dbReference type="CDD" id="cd12318">
    <property type="entry name" value="RRM5_RBM19_like"/>
    <property type="match status" value="1"/>
</dbReference>
<evidence type="ECO:0000256" key="6">
    <source>
        <dbReference type="SAM" id="MobiDB-lite"/>
    </source>
</evidence>
<evidence type="ECO:0000256" key="5">
    <source>
        <dbReference type="PROSITE-ProRule" id="PRU00176"/>
    </source>
</evidence>
<dbReference type="FunFam" id="3.30.70.330:FF:000738">
    <property type="entry name" value="RNA-binding motif protein 19"/>
    <property type="match status" value="1"/>
</dbReference>
<dbReference type="EMBL" id="GGMS01008220">
    <property type="protein sequence ID" value="MBY77423.1"/>
    <property type="molecule type" value="Transcribed_RNA"/>
</dbReference>
<evidence type="ECO:0000256" key="2">
    <source>
        <dbReference type="ARBA" id="ARBA00022737"/>
    </source>
</evidence>
<dbReference type="PANTHER" id="PTHR48039">
    <property type="entry name" value="RNA-BINDING MOTIF PROTEIN 14B"/>
    <property type="match status" value="1"/>
</dbReference>
<evidence type="ECO:0000313" key="8">
    <source>
        <dbReference type="EMBL" id="MBY77423.1"/>
    </source>
</evidence>
<dbReference type="InterPro" id="IPR034418">
    <property type="entry name" value="RMB19_RRM1"/>
</dbReference>
<dbReference type="Pfam" id="PF00076">
    <property type="entry name" value="RRM_1"/>
    <property type="match status" value="6"/>
</dbReference>
<feature type="domain" description="RRM" evidence="7">
    <location>
        <begin position="502"/>
        <end position="574"/>
    </location>
</feature>
<dbReference type="SUPFAM" id="SSF54928">
    <property type="entry name" value="RNA-binding domain, RBD"/>
    <property type="match status" value="5"/>
</dbReference>
<dbReference type="PANTHER" id="PTHR48039:SF5">
    <property type="entry name" value="RNA-BINDING PROTEIN 28"/>
    <property type="match status" value="1"/>
</dbReference>